<protein>
    <submittedName>
        <fullName evidence="1">Uncharacterized protein</fullName>
    </submittedName>
</protein>
<evidence type="ECO:0000313" key="1">
    <source>
        <dbReference type="EMBL" id="KAG2392728.1"/>
    </source>
</evidence>
<gene>
    <name evidence="1" type="ORF">C9374_011453</name>
</gene>
<dbReference type="Proteomes" id="UP000816034">
    <property type="component" value="Unassembled WGS sequence"/>
</dbReference>
<dbReference type="GeneID" id="68103907"/>
<reference evidence="1 2" key="1">
    <citation type="journal article" date="2018" name="BMC Genomics">
        <title>The genome of Naegleria lovaniensis, the basis for a comparative approach to unravel pathogenicity factors of the human pathogenic amoeba N. fowleri.</title>
        <authorList>
            <person name="Liechti N."/>
            <person name="Schurch N."/>
            <person name="Bruggmann R."/>
            <person name="Wittwer M."/>
        </authorList>
    </citation>
    <scope>NUCLEOTIDE SEQUENCE [LARGE SCALE GENOMIC DNA]</scope>
    <source>
        <strain evidence="1 2">ATCC 30569</strain>
    </source>
</reference>
<dbReference type="AlphaFoldDB" id="A0AA88H0Y2"/>
<proteinExistence type="predicted"/>
<sequence>MILLATSVDNSHQETFDLSLSNRIFFFYGTQDRFINTKGTYAVNSNCTCQASSFAVNELRTDASSYQYCYFDSSNSVTVLMTGPGFCNFSMAFDNDDYFLYISDFYLTPNGKVIPDGNGFHEYGLNFTSGDVPVSYSLFSMLFERSGIKSLRSSLIPSINAAFTKSGSNSLFTAMLSFAQIQSMLDVATFDTYQRYKRLDFDVVMDSLIYPVSDGVLYYSPLNASKIVLSPSIIRFGELTFIELGTLNSQPLFTPSNSLMITICGSNFTSMSGAVTMVTESLVRAQIICTNPSFRNGMTTLSYSQSGDVQMVSI</sequence>
<dbReference type="EMBL" id="PYSW02000004">
    <property type="protein sequence ID" value="KAG2392728.1"/>
    <property type="molecule type" value="Genomic_DNA"/>
</dbReference>
<accession>A0AA88H0Y2</accession>
<name>A0AA88H0Y2_NAELO</name>
<organism evidence="1 2">
    <name type="scientific">Naegleria lovaniensis</name>
    <name type="common">Amoeba</name>
    <dbReference type="NCBI Taxonomy" id="51637"/>
    <lineage>
        <taxon>Eukaryota</taxon>
        <taxon>Discoba</taxon>
        <taxon>Heterolobosea</taxon>
        <taxon>Tetramitia</taxon>
        <taxon>Eutetramitia</taxon>
        <taxon>Vahlkampfiidae</taxon>
        <taxon>Naegleria</taxon>
    </lineage>
</organism>
<comment type="caution">
    <text evidence="1">The sequence shown here is derived from an EMBL/GenBank/DDBJ whole genome shotgun (WGS) entry which is preliminary data.</text>
</comment>
<dbReference type="RefSeq" id="XP_044554622.1">
    <property type="nucleotide sequence ID" value="XM_044687110.1"/>
</dbReference>
<keyword evidence="2" id="KW-1185">Reference proteome</keyword>
<evidence type="ECO:0000313" key="2">
    <source>
        <dbReference type="Proteomes" id="UP000816034"/>
    </source>
</evidence>